<dbReference type="EMBL" id="JBAHYK010002172">
    <property type="protein sequence ID" value="KAL0565664.1"/>
    <property type="molecule type" value="Genomic_DNA"/>
</dbReference>
<accession>A0ABR3ERY4</accession>
<protein>
    <submittedName>
        <fullName evidence="1">Uncharacterized protein</fullName>
    </submittedName>
</protein>
<organism evidence="1 2">
    <name type="scientific">Marasmius crinis-equi</name>
    <dbReference type="NCBI Taxonomy" id="585013"/>
    <lineage>
        <taxon>Eukaryota</taxon>
        <taxon>Fungi</taxon>
        <taxon>Dikarya</taxon>
        <taxon>Basidiomycota</taxon>
        <taxon>Agaricomycotina</taxon>
        <taxon>Agaricomycetes</taxon>
        <taxon>Agaricomycetidae</taxon>
        <taxon>Agaricales</taxon>
        <taxon>Marasmiineae</taxon>
        <taxon>Marasmiaceae</taxon>
        <taxon>Marasmius</taxon>
    </lineage>
</organism>
<evidence type="ECO:0000313" key="2">
    <source>
        <dbReference type="Proteomes" id="UP001465976"/>
    </source>
</evidence>
<dbReference type="PANTHER" id="PTHR31912">
    <property type="entry name" value="IP13529P"/>
    <property type="match status" value="1"/>
</dbReference>
<reference evidence="1 2" key="1">
    <citation type="submission" date="2024-02" db="EMBL/GenBank/DDBJ databases">
        <title>A draft genome for the cacao thread blight pathogen Marasmius crinis-equi.</title>
        <authorList>
            <person name="Cohen S.P."/>
            <person name="Baruah I.K."/>
            <person name="Amoako-Attah I."/>
            <person name="Bukari Y."/>
            <person name="Meinhardt L.W."/>
            <person name="Bailey B.A."/>
        </authorList>
    </citation>
    <scope>NUCLEOTIDE SEQUENCE [LARGE SCALE GENOMIC DNA]</scope>
    <source>
        <strain evidence="1 2">GH-76</strain>
    </source>
</reference>
<gene>
    <name evidence="1" type="ORF">V5O48_016353</name>
</gene>
<dbReference type="Proteomes" id="UP001465976">
    <property type="component" value="Unassembled WGS sequence"/>
</dbReference>
<proteinExistence type="predicted"/>
<sequence>MARGRKRNSENDPTETDVIFHPVNNTVACRVCNHGRETLEYYKRENWKNHIKSATHIRALASQQQREHEARQTALRFSALYNAPAVPLQSAPSLSLRREPVPSTAPHAPLDLYSLVDQPLDFPEDQLDAFYPALPSAEEREARHEAIIEREFERLQEEVFEQEVLESDELNVRVDEADVIAQDLRDCGLVDDEEEVIAENLYGGVLANHNWYPYPNKTTCLLDVLDNLPRLRFSDAQMKMVLWVLEQTDARDVPTFYQLRKLQQGIRDRCSVKTEESTSDLGNIFSTVDIRGYAARHFANPMVAPLINLYPHDVTSDNQPISEMWHILDGRWTEIPQDMLPPSILVGRKRHYIHELAETLAGVWVIPQVFVVVAQQVHVEALVANRQLENGQIVVCVNPDNWTRIPASALQNSHNELVARYGSIHFHESSVAYASKIPNVNRLIDNGEDLFTDNWSLWSDDVSGGVSKQYQKHINIYGQNANLPGRLLQQQFFVNFLSTSPHATSLEQFKPIIKSIKSTHQNPIQTYNAHTSRPCGIRIVIPDLPADNPSQAEQASHIGHQGLQKCRSCQPGGAGHGFFKAIAGTYKSFYEIGNPRNVVEIRSCILEQLRLATFGVAARIEELQSKTGAKDKIAQHWIDILLKKAIEQQDANPFRCEEEISNELLTWLGEQTDQPYNPLLDVPCMRHFHSLAFLCINHSQVLDPSQDTLVEILHTILLGVEKYAWHNLHSNFDTPQQKLFALRLQSTEVRGLSIPPIRAEYMMQYRNALIGKHFKTLIQTATFHLRGITTDAQYILVRALGELGAVLWMAEIDDMEVYLQDLTILIDNVLDAFADIDPSRILTKIKLHMLVHLPSHIRRRGPAVRFSTEIFEAYNAVFRLCSVLSNHQAASRDISRKMADMDRIKHILTGGYWQNAEDQWVAAGPDVRSLLSSMPILQRHLGWTPPRASTDSDVGMVRAEAPRKNPQTGRSEGREVLSPAIAGFALCDNPTGLELLNCCEWVRGSRVFSVTGDECEIGSWIICSYSEQNEQGTEAVIGRIARIYLPAAFAPSGQGVVVVERFVIGERRHFRLQMPVLTRHPLKQTIILPSTSVQFEFNVQHDCEYAQCSPSQSVSMLQERQQAPAKKTVIVHQTQDEPRFIINTHAFHNARLLRKFLPRHLYAPVHLFPDRQQRLHNLDSEIVVTQGEKRAETNRKAAETRARNKALKAARQVQATTSFEPEIRM</sequence>
<dbReference type="PANTHER" id="PTHR31912:SF34">
    <property type="entry name" value="NOTOCHORD-RELATED PROTEIN"/>
    <property type="match status" value="1"/>
</dbReference>
<name>A0ABR3ERY4_9AGAR</name>
<evidence type="ECO:0000313" key="1">
    <source>
        <dbReference type="EMBL" id="KAL0565664.1"/>
    </source>
</evidence>
<keyword evidence="2" id="KW-1185">Reference proteome</keyword>
<comment type="caution">
    <text evidence="1">The sequence shown here is derived from an EMBL/GenBank/DDBJ whole genome shotgun (WGS) entry which is preliminary data.</text>
</comment>